<comment type="caution">
    <text evidence="1">The sequence shown here is derived from an EMBL/GenBank/DDBJ whole genome shotgun (WGS) entry which is preliminary data.</text>
</comment>
<gene>
    <name evidence="1" type="ORF">Naga_100002g83</name>
</gene>
<name>W7U763_9STRA</name>
<dbReference type="OrthoDB" id="10522124at2759"/>
<accession>W7U763</accession>
<reference evidence="1 2" key="1">
    <citation type="journal article" date="2014" name="Mol. Plant">
        <title>Chromosome Scale Genome Assembly and Transcriptome Profiling of Nannochloropsis gaditana in Nitrogen Depletion.</title>
        <authorList>
            <person name="Corteggiani Carpinelli E."/>
            <person name="Telatin A."/>
            <person name="Vitulo N."/>
            <person name="Forcato C."/>
            <person name="D'Angelo M."/>
            <person name="Schiavon R."/>
            <person name="Vezzi A."/>
            <person name="Giacometti G.M."/>
            <person name="Morosinotto T."/>
            <person name="Valle G."/>
        </authorList>
    </citation>
    <scope>NUCLEOTIDE SEQUENCE [LARGE SCALE GENOMIC DNA]</scope>
    <source>
        <strain evidence="1 2">B-31</strain>
    </source>
</reference>
<sequence length="283" mass="31125">MSADVPDVSCSKSCPSRRTLHEYPMLMAVSILSPVRTQNLTPPVARSAMVSGTPSCSLSSIAVRPTIVRSFSRLSATLLISLGLMFEDLPVQRFSGDRPSLSPPLHSRRRPTLNLAINFKRYLLSSTTNQLIGSLLCELHQRFLIRTFGLVGQGILVIRISARILRKSSAGEPGAASLLRPSTRPINFALDRCTLKAHHILCKCSSFVAEDVLDLTQVCYNIAACLCRSIALFMVHAQILVDEVQMGISNFYKNGFYTDAINKSSSSRRSNNGICVLTTYRNC</sequence>
<keyword evidence="2" id="KW-1185">Reference proteome</keyword>
<dbReference type="EMBL" id="AZIL01000274">
    <property type="protein sequence ID" value="EWM28709.1"/>
    <property type="molecule type" value="Genomic_DNA"/>
</dbReference>
<evidence type="ECO:0000313" key="1">
    <source>
        <dbReference type="EMBL" id="EWM28709.1"/>
    </source>
</evidence>
<proteinExistence type="predicted"/>
<dbReference type="AlphaFoldDB" id="W7U763"/>
<organism evidence="1 2">
    <name type="scientific">Nannochloropsis gaditana</name>
    <dbReference type="NCBI Taxonomy" id="72520"/>
    <lineage>
        <taxon>Eukaryota</taxon>
        <taxon>Sar</taxon>
        <taxon>Stramenopiles</taxon>
        <taxon>Ochrophyta</taxon>
        <taxon>Eustigmatophyceae</taxon>
        <taxon>Eustigmatales</taxon>
        <taxon>Monodopsidaceae</taxon>
        <taxon>Nannochloropsis</taxon>
    </lineage>
</organism>
<evidence type="ECO:0000313" key="2">
    <source>
        <dbReference type="Proteomes" id="UP000019335"/>
    </source>
</evidence>
<dbReference type="Proteomes" id="UP000019335">
    <property type="component" value="Chromosome 4"/>
</dbReference>
<protein>
    <submittedName>
        <fullName evidence="1">Uncharacterized protein</fullName>
    </submittedName>
</protein>